<feature type="domain" description="E3 ubiquitin-protein ligase RNF220 middle" evidence="2">
    <location>
        <begin position="36"/>
        <end position="275"/>
    </location>
</feature>
<dbReference type="GO" id="GO:0061630">
    <property type="term" value="F:ubiquitin protein ligase activity"/>
    <property type="evidence" value="ECO:0007669"/>
    <property type="project" value="TreeGrafter"/>
</dbReference>
<evidence type="ECO:0000259" key="2">
    <source>
        <dbReference type="Pfam" id="PF15926"/>
    </source>
</evidence>
<evidence type="ECO:0000256" key="1">
    <source>
        <dbReference type="SAM" id="MobiDB-lite"/>
    </source>
</evidence>
<comment type="caution">
    <text evidence="3">The sequence shown here is derived from an EMBL/GenBank/DDBJ whole genome shotgun (WGS) entry which is preliminary data.</text>
</comment>
<feature type="compositionally biased region" description="Basic and acidic residues" evidence="1">
    <location>
        <begin position="12"/>
        <end position="22"/>
    </location>
</feature>
<proteinExistence type="predicted"/>
<dbReference type="PANTHER" id="PTHR13459">
    <property type="entry name" value="E3 UBIQUITIN-PROTEIN LIGASE RNF220 ISOFORM X1"/>
    <property type="match status" value="1"/>
</dbReference>
<dbReference type="GO" id="GO:0016567">
    <property type="term" value="P:protein ubiquitination"/>
    <property type="evidence" value="ECO:0007669"/>
    <property type="project" value="TreeGrafter"/>
</dbReference>
<feature type="region of interest" description="Disordered" evidence="1">
    <location>
        <begin position="274"/>
        <end position="320"/>
    </location>
</feature>
<organism evidence="3 4">
    <name type="scientific">Clathrus columnatus</name>
    <dbReference type="NCBI Taxonomy" id="1419009"/>
    <lineage>
        <taxon>Eukaryota</taxon>
        <taxon>Fungi</taxon>
        <taxon>Dikarya</taxon>
        <taxon>Basidiomycota</taxon>
        <taxon>Agaricomycotina</taxon>
        <taxon>Agaricomycetes</taxon>
        <taxon>Phallomycetidae</taxon>
        <taxon>Phallales</taxon>
        <taxon>Clathraceae</taxon>
        <taxon>Clathrus</taxon>
    </lineage>
</organism>
<dbReference type="EMBL" id="BPWL01000002">
    <property type="protein sequence ID" value="GJJ07126.1"/>
    <property type="molecule type" value="Genomic_DNA"/>
</dbReference>
<feature type="compositionally biased region" description="Polar residues" evidence="1">
    <location>
        <begin position="301"/>
        <end position="310"/>
    </location>
</feature>
<dbReference type="Proteomes" id="UP001050691">
    <property type="component" value="Unassembled WGS sequence"/>
</dbReference>
<gene>
    <name evidence="3" type="ORF">Clacol_001326</name>
</gene>
<keyword evidence="4" id="KW-1185">Reference proteome</keyword>
<dbReference type="InterPro" id="IPR031824">
    <property type="entry name" value="RNF220_mid"/>
</dbReference>
<dbReference type="InterPro" id="IPR052443">
    <property type="entry name" value="E3_ubiq-ligase_RNF220-like"/>
</dbReference>
<dbReference type="Pfam" id="PF15926">
    <property type="entry name" value="RNF220"/>
    <property type="match status" value="1"/>
</dbReference>
<protein>
    <recommendedName>
        <fullName evidence="2">E3 ubiquitin-protein ligase RNF220 middle domain-containing protein</fullName>
    </recommendedName>
</protein>
<dbReference type="PANTHER" id="PTHR13459:SF1">
    <property type="entry name" value="E3 UBIQUITIN-PROTEIN LIGASE RNF220 ISOFORM X1"/>
    <property type="match status" value="1"/>
</dbReference>
<dbReference type="AlphaFoldDB" id="A0AAV4ZY08"/>
<reference evidence="3" key="1">
    <citation type="submission" date="2021-10" db="EMBL/GenBank/DDBJ databases">
        <title>De novo Genome Assembly of Clathrus columnatus (Basidiomycota, Fungi) Using Illumina and Nanopore Sequence Data.</title>
        <authorList>
            <person name="Ogiso-Tanaka E."/>
            <person name="Itagaki H."/>
            <person name="Hosoya T."/>
            <person name="Hosaka K."/>
        </authorList>
    </citation>
    <scope>NUCLEOTIDE SEQUENCE</scope>
    <source>
        <strain evidence="3">MO-923</strain>
    </source>
</reference>
<feature type="compositionally biased region" description="Acidic residues" evidence="1">
    <location>
        <begin position="274"/>
        <end position="284"/>
    </location>
</feature>
<feature type="region of interest" description="Disordered" evidence="1">
    <location>
        <begin position="1"/>
        <end position="37"/>
    </location>
</feature>
<name>A0AAV4ZY08_9AGAM</name>
<accession>A0AAV4ZY08</accession>
<sequence>MPTITPKGKKHSLSDTLDRSTSEEVELDRKAKKSKKADTRVCPVCQDTIPVRLLATHEVFELQRVEEICQSRLEDDDLLPWEQVEEDLFSAGPSRRNAAVRARRSLNPGQGSNNTSGKMNLIAKVSKTIKTVQRHRRERHMKLKELLKVEIDEDEFIRTTGGSVCPVCQNTVPGDGDFVEAHIDACLRHAAETATANGDDLAADGLEEYEVGGETRIRIARSVNFRGAGYDVRNPRENDVEDDIDIDGDDAVLYGETQFTEADIIGPHHNQEEADVDIDNEPDDGTASKTPEVLSSEGKRPQSNLLNSTPVGHAPFFASD</sequence>
<evidence type="ECO:0000313" key="3">
    <source>
        <dbReference type="EMBL" id="GJJ07126.1"/>
    </source>
</evidence>
<evidence type="ECO:0000313" key="4">
    <source>
        <dbReference type="Proteomes" id="UP001050691"/>
    </source>
</evidence>